<dbReference type="EMBL" id="RIAX01000001">
    <property type="protein sequence ID" value="RNF41105.1"/>
    <property type="molecule type" value="Genomic_DNA"/>
</dbReference>
<accession>A0A3M8PBM0</accession>
<gene>
    <name evidence="2" type="ORF">EEX84_01770</name>
</gene>
<dbReference type="Proteomes" id="UP000275473">
    <property type="component" value="Unassembled WGS sequence"/>
</dbReference>
<sequence length="71" mass="8258">MEQNSEDAQGTKRSDEIHSGGKPELAQREPPGKRSCFAEYRLLKISSSTYIFFINRKNYINNRTYVLFVVK</sequence>
<dbReference type="AlphaFoldDB" id="A0A3M8PBM0"/>
<name>A0A3M8PBM0_9BACL</name>
<feature type="region of interest" description="Disordered" evidence="1">
    <location>
        <begin position="1"/>
        <end position="32"/>
    </location>
</feature>
<evidence type="ECO:0000313" key="2">
    <source>
        <dbReference type="EMBL" id="RNF41105.1"/>
    </source>
</evidence>
<keyword evidence="3" id="KW-1185">Reference proteome</keyword>
<proteinExistence type="predicted"/>
<reference evidence="2 3" key="1">
    <citation type="journal article" date="2018" name="Int. J. Syst. Evol. Microbiol.">
        <title>Planococcus salinus sp. nov., a moderately halophilic bacterium isolated from a saline-alkali soil.</title>
        <authorList>
            <person name="Gan L."/>
        </authorList>
    </citation>
    <scope>NUCLEOTIDE SEQUENCE [LARGE SCALE GENOMIC DNA]</scope>
    <source>
        <strain evidence="2 3">LCB217</strain>
    </source>
</reference>
<evidence type="ECO:0000313" key="3">
    <source>
        <dbReference type="Proteomes" id="UP000275473"/>
    </source>
</evidence>
<protein>
    <submittedName>
        <fullName evidence="2">Uncharacterized protein</fullName>
    </submittedName>
</protein>
<evidence type="ECO:0000256" key="1">
    <source>
        <dbReference type="SAM" id="MobiDB-lite"/>
    </source>
</evidence>
<comment type="caution">
    <text evidence="2">The sequence shown here is derived from an EMBL/GenBank/DDBJ whole genome shotgun (WGS) entry which is preliminary data.</text>
</comment>
<feature type="compositionally biased region" description="Basic and acidic residues" evidence="1">
    <location>
        <begin position="9"/>
        <end position="32"/>
    </location>
</feature>
<organism evidence="2 3">
    <name type="scientific">Planococcus salinus</name>
    <dbReference type="NCBI Taxonomy" id="1848460"/>
    <lineage>
        <taxon>Bacteria</taxon>
        <taxon>Bacillati</taxon>
        <taxon>Bacillota</taxon>
        <taxon>Bacilli</taxon>
        <taxon>Bacillales</taxon>
        <taxon>Caryophanaceae</taxon>
        <taxon>Planococcus</taxon>
    </lineage>
</organism>